<dbReference type="InterPro" id="IPR007235">
    <property type="entry name" value="Glyco_trans_28_C"/>
</dbReference>
<dbReference type="SUPFAM" id="SSF53756">
    <property type="entry name" value="UDP-Glycosyltransferase/glycogen phosphorylase"/>
    <property type="match status" value="1"/>
</dbReference>
<feature type="domain" description="Glycosyl transferase family 28 C-terminal" evidence="1">
    <location>
        <begin position="204"/>
        <end position="277"/>
    </location>
</feature>
<dbReference type="Gene3D" id="3.40.50.2000">
    <property type="entry name" value="Glycogen Phosphorylase B"/>
    <property type="match status" value="1"/>
</dbReference>
<dbReference type="Pfam" id="PF04101">
    <property type="entry name" value="Glyco_tran_28_C"/>
    <property type="match status" value="1"/>
</dbReference>
<sequence>MYAHHQGSGHLHRCRAIARWLDDAVILSSAPGADVSLPLDVGEGARDTTAAGTLHWAPLGVPGFTARMATIATWIKENQPAAFYVDTSVEVVCFVRLLGIPVICVAMPGHRGDPPHQLAYSQASALIAPWPSTLKTPPHLRKFKSKLYAVGGISQFAVDPTPGPRNDDIVVLQGRGGGELLPAFAAQLSAWVLGGENRVANPMPYLQRAGLVVAAAGQNSIADIATAGAPAIIIPEQRPFDEQEANAQALESLGLATILREIPADIPATLRAAQQNTDWSAWQTAGAAQRAAEVIQEVATCGQ</sequence>
<dbReference type="GO" id="GO:0016758">
    <property type="term" value="F:hexosyltransferase activity"/>
    <property type="evidence" value="ECO:0007669"/>
    <property type="project" value="InterPro"/>
</dbReference>
<dbReference type="EMBL" id="CP011541">
    <property type="protein sequence ID" value="AKK01994.1"/>
    <property type="molecule type" value="Genomic_DNA"/>
</dbReference>
<protein>
    <submittedName>
        <fullName evidence="2">Glycosyltransferase family 28</fullName>
    </submittedName>
</protein>
<organism evidence="2 3">
    <name type="scientific">Corynebacterium epidermidicanis</name>
    <dbReference type="NCBI Taxonomy" id="1050174"/>
    <lineage>
        <taxon>Bacteria</taxon>
        <taxon>Bacillati</taxon>
        <taxon>Actinomycetota</taxon>
        <taxon>Actinomycetes</taxon>
        <taxon>Mycobacteriales</taxon>
        <taxon>Corynebacteriaceae</taxon>
        <taxon>Corynebacterium</taxon>
    </lineage>
</organism>
<keyword evidence="2" id="KW-0808">Transferase</keyword>
<dbReference type="KEGG" id="cei:CEPID_00500"/>
<gene>
    <name evidence="2" type="ORF">CEPID_00500</name>
</gene>
<name>A0A0G3GLF5_9CORY</name>
<dbReference type="AlphaFoldDB" id="A0A0G3GLF5"/>
<evidence type="ECO:0000259" key="1">
    <source>
        <dbReference type="Pfam" id="PF04101"/>
    </source>
</evidence>
<evidence type="ECO:0000313" key="3">
    <source>
        <dbReference type="Proteomes" id="UP000035368"/>
    </source>
</evidence>
<keyword evidence="3" id="KW-1185">Reference proteome</keyword>
<dbReference type="STRING" id="1050174.CEPID_00500"/>
<dbReference type="PATRIC" id="fig|1050174.4.peg.106"/>
<reference evidence="2 3" key="1">
    <citation type="submission" date="2015-05" db="EMBL/GenBank/DDBJ databases">
        <title>Complete genome sequence of Corynebacterium epidermidicanis DSM 45586, isolated from the skin of a dog suffering from pruritus.</title>
        <authorList>
            <person name="Ruckert C."/>
            <person name="Albersmeier A."/>
            <person name="Winkler A."/>
            <person name="Tauch A."/>
        </authorList>
    </citation>
    <scope>NUCLEOTIDE SEQUENCE [LARGE SCALE GENOMIC DNA]</scope>
    <source>
        <strain evidence="2 3">DSM 45586</strain>
    </source>
</reference>
<proteinExistence type="predicted"/>
<dbReference type="Proteomes" id="UP000035368">
    <property type="component" value="Chromosome"/>
</dbReference>
<dbReference type="RefSeq" id="WP_330217770.1">
    <property type="nucleotide sequence ID" value="NZ_CP011541.1"/>
</dbReference>
<accession>A0A0G3GLF5</accession>
<evidence type="ECO:0000313" key="2">
    <source>
        <dbReference type="EMBL" id="AKK01994.1"/>
    </source>
</evidence>